<dbReference type="FunFam" id="3.80.10.10:FF:000020">
    <property type="entry name" value="Erbin isoform 7"/>
    <property type="match status" value="1"/>
</dbReference>
<gene>
    <name evidence="7" type="ORF">U0070_005310</name>
</gene>
<dbReference type="InterPro" id="IPR050614">
    <property type="entry name" value="Synaptic_Scaffolding_LAP-MAGUK"/>
</dbReference>
<evidence type="ECO:0000256" key="3">
    <source>
        <dbReference type="ARBA" id="ARBA00022614"/>
    </source>
</evidence>
<dbReference type="GO" id="GO:0014069">
    <property type="term" value="C:postsynaptic density"/>
    <property type="evidence" value="ECO:0007669"/>
    <property type="project" value="TreeGrafter"/>
</dbReference>
<feature type="compositionally biased region" description="Polar residues" evidence="5">
    <location>
        <begin position="634"/>
        <end position="647"/>
    </location>
</feature>
<feature type="compositionally biased region" description="Polar residues" evidence="5">
    <location>
        <begin position="953"/>
        <end position="967"/>
    </location>
</feature>
<dbReference type="InterPro" id="IPR036034">
    <property type="entry name" value="PDZ_sf"/>
</dbReference>
<dbReference type="GO" id="GO:0016323">
    <property type="term" value="C:basolateral plasma membrane"/>
    <property type="evidence" value="ECO:0007669"/>
    <property type="project" value="TreeGrafter"/>
</dbReference>
<evidence type="ECO:0000313" key="8">
    <source>
        <dbReference type="Proteomes" id="UP001488838"/>
    </source>
</evidence>
<evidence type="ECO:0000256" key="2">
    <source>
        <dbReference type="ARBA" id="ARBA00022553"/>
    </source>
</evidence>
<dbReference type="PROSITE" id="PS50106">
    <property type="entry name" value="PDZ"/>
    <property type="match status" value="1"/>
</dbReference>
<dbReference type="InterPro" id="IPR001611">
    <property type="entry name" value="Leu-rich_rpt"/>
</dbReference>
<dbReference type="Pfam" id="PF00595">
    <property type="entry name" value="PDZ"/>
    <property type="match status" value="1"/>
</dbReference>
<dbReference type="InterPro" id="IPR003591">
    <property type="entry name" value="Leu-rich_rpt_typical-subtyp"/>
</dbReference>
<evidence type="ECO:0000256" key="5">
    <source>
        <dbReference type="SAM" id="MobiDB-lite"/>
    </source>
</evidence>
<reference evidence="7 8" key="1">
    <citation type="journal article" date="2023" name="bioRxiv">
        <title>Conserved and derived expression patterns and positive selection on dental genes reveal complex evolutionary context of ever-growing rodent molars.</title>
        <authorList>
            <person name="Calamari Z.T."/>
            <person name="Song A."/>
            <person name="Cohen E."/>
            <person name="Akter M."/>
            <person name="Roy R.D."/>
            <person name="Hallikas O."/>
            <person name="Christensen M.M."/>
            <person name="Li P."/>
            <person name="Marangoni P."/>
            <person name="Jernvall J."/>
            <person name="Klein O.D."/>
        </authorList>
    </citation>
    <scope>NUCLEOTIDE SEQUENCE [LARGE SCALE GENOMIC DNA]</scope>
    <source>
        <strain evidence="7">V071</strain>
    </source>
</reference>
<dbReference type="GO" id="GO:0045197">
    <property type="term" value="P:establishment or maintenance of epithelial cell apical/basal polarity"/>
    <property type="evidence" value="ECO:0007669"/>
    <property type="project" value="TreeGrafter"/>
</dbReference>
<dbReference type="GO" id="GO:0045211">
    <property type="term" value="C:postsynaptic membrane"/>
    <property type="evidence" value="ECO:0007669"/>
    <property type="project" value="TreeGrafter"/>
</dbReference>
<comment type="caution">
    <text evidence="7">The sequence shown here is derived from an EMBL/GenBank/DDBJ whole genome shotgun (WGS) entry which is preliminary data.</text>
</comment>
<dbReference type="GO" id="GO:0098887">
    <property type="term" value="P:neurotransmitter receptor transport, endosome to postsynaptic membrane"/>
    <property type="evidence" value="ECO:0007669"/>
    <property type="project" value="TreeGrafter"/>
</dbReference>
<feature type="compositionally biased region" description="Polar residues" evidence="5">
    <location>
        <begin position="460"/>
        <end position="478"/>
    </location>
</feature>
<dbReference type="CDD" id="cd06749">
    <property type="entry name" value="PDZ_densin_erbin-like"/>
    <property type="match status" value="1"/>
</dbReference>
<dbReference type="SMART" id="SM00228">
    <property type="entry name" value="PDZ"/>
    <property type="match status" value="1"/>
</dbReference>
<comment type="similarity">
    <text evidence="1">Belongs to the LAP (LRR and PDZ) protein family.</text>
</comment>
<evidence type="ECO:0000313" key="7">
    <source>
        <dbReference type="EMBL" id="KAK7808903.1"/>
    </source>
</evidence>
<sequence>MNEGNRTVVQQIGPRTMNRLTQLERLDLGSNEFTEVPEVLEQLSGLKEFWMDGNRLTFIPGVCSLKNVTTLKIDENQLMYLPDSIGGLRSIEELDCSFNEIEALPSSVGQLTNIRTFAADHNYLQQLPPEARFVISSLFLFQIGNWKNITVLFLHSNKLETLPEEMGDMQKLKVINLSDNRLKNLPFSFTKLQQLTAMWLSDNQSKPLIPLQKETDSETQKMVLTNYMFPQQPRTEEVMFISDNESFNPALWEEQRKQRAQVAFECDEDKDEREAPPREGNLKRYPTPYPDELKNMVKTVQTIVHRLKDEETNEESGRDMKHEDQQVVNKDMGVKTSESTTMKSTLDEREKYINSVQKMSEPDAETSPGNLPVTANMKVSGNLKHINHDDVFEESEDLSSDEEMKMAEMRPPLIETSINQPKVVALSNNKKDDAKDTDSLSDEVTHNSNQNNSNCSSPSRMSDSVSLNTDSSQDNSLCSPVKQIPTGSNSKIRQEDENFNSLLQNGDILNNSPEEKFKVNDKKDFKLPEYDLNIEERLVLIEKDDSKSTSDESRQLDRINMNLNKLVTNDMRQPEITERSKAQDIVLGTGFLSVHPKSEAQHTENGNKYPNLESINKINGLPEEVPQSFGRIEPQNSTSSADMSVSKSTEDLSPLRSGPVGSVMKSHSITNMETGGLKIYDILSDDDPQPPSAAVKMTSSVDGKNIVRSKSATLLYDQPLQVFTASSSSSDLMSGTKAVFKFDSNHNPEDSNILRGPIVTAPQSTPQLYGPPQYNVQYSGSAAVKETLWHPKQNSQIDPVSFPPQRLPRSESAENHSYTKHSANMNFSNHNNVRANTAYHLHQRLAPARHGEMWAVSPNDRLVPAGARTAVQRQSSVSSTASMNLGDPGLTRRAQISEGDYLSYRELHSVGRTPVMSGSQRPLSARAYSIDGPNTSRPQSARPSINEIPERTMSVSDFNYSRTSPSKRPNARVGSEHSLLDPPGKSKVPHDWREQVLRHIEAKKLEKHPQTCSPGDSCQDDRLISGEQTYSSGALSLRDPPDSVVKVGAHSGEQSRVSERTMPLSNGQMGQPLRPQANYSQIHHPPQASVARHPSREQLIDYLMLKVAHQPPYTHPHCSPRQGQELAKQEIRVRVEKDPELGFSISGGVGGRGNPFRPDDDGIFVTRVQPEGPASKILQPGDKIIQANGYSFINIEHGQAVSLLKTFQNTVELIIVREVSS</sequence>
<feature type="compositionally biased region" description="Polar residues" evidence="5">
    <location>
        <begin position="932"/>
        <end position="943"/>
    </location>
</feature>
<dbReference type="PROSITE" id="PS51450">
    <property type="entry name" value="LRR"/>
    <property type="match status" value="1"/>
</dbReference>
<keyword evidence="3" id="KW-0433">Leucine-rich repeat</keyword>
<dbReference type="Gene3D" id="3.80.10.10">
    <property type="entry name" value="Ribonuclease Inhibitor"/>
    <property type="match status" value="2"/>
</dbReference>
<dbReference type="GO" id="GO:0005912">
    <property type="term" value="C:adherens junction"/>
    <property type="evidence" value="ECO:0007669"/>
    <property type="project" value="TreeGrafter"/>
</dbReference>
<feature type="region of interest" description="Disordered" evidence="5">
    <location>
        <begin position="625"/>
        <end position="666"/>
    </location>
</feature>
<feature type="region of interest" description="Disordered" evidence="5">
    <location>
        <begin position="794"/>
        <end position="817"/>
    </location>
</feature>
<protein>
    <recommendedName>
        <fullName evidence="6">PDZ domain-containing protein</fullName>
    </recommendedName>
</protein>
<dbReference type="Proteomes" id="UP001488838">
    <property type="component" value="Unassembled WGS sequence"/>
</dbReference>
<dbReference type="SMART" id="SM00364">
    <property type="entry name" value="LRR_BAC"/>
    <property type="match status" value="5"/>
</dbReference>
<dbReference type="PANTHER" id="PTHR23119:SF46">
    <property type="entry name" value="ERBB2 INTERACTING PROTEIN"/>
    <property type="match status" value="1"/>
</dbReference>
<dbReference type="SUPFAM" id="SSF50156">
    <property type="entry name" value="PDZ domain-like"/>
    <property type="match status" value="1"/>
</dbReference>
<feature type="domain" description="PDZ" evidence="6">
    <location>
        <begin position="1130"/>
        <end position="1219"/>
    </location>
</feature>
<dbReference type="AlphaFoldDB" id="A0AAW0I467"/>
<proteinExistence type="inferred from homology"/>
<accession>A0AAW0I467</accession>
<dbReference type="InterPro" id="IPR001478">
    <property type="entry name" value="PDZ"/>
</dbReference>
<dbReference type="EMBL" id="JBBHLL010000227">
    <property type="protein sequence ID" value="KAK7808903.1"/>
    <property type="molecule type" value="Genomic_DNA"/>
</dbReference>
<feature type="compositionally biased region" description="Basic and acidic residues" evidence="5">
    <location>
        <begin position="429"/>
        <end position="438"/>
    </location>
</feature>
<dbReference type="GO" id="GO:0019901">
    <property type="term" value="F:protein kinase binding"/>
    <property type="evidence" value="ECO:0007669"/>
    <property type="project" value="TreeGrafter"/>
</dbReference>
<keyword evidence="2" id="KW-0597">Phosphoprotein</keyword>
<evidence type="ECO:0000259" key="6">
    <source>
        <dbReference type="PROSITE" id="PS50106"/>
    </source>
</evidence>
<keyword evidence="8" id="KW-1185">Reference proteome</keyword>
<dbReference type="GO" id="GO:0043113">
    <property type="term" value="P:receptor clustering"/>
    <property type="evidence" value="ECO:0007669"/>
    <property type="project" value="TreeGrafter"/>
</dbReference>
<feature type="compositionally biased region" description="Polar residues" evidence="5">
    <location>
        <begin position="871"/>
        <end position="883"/>
    </location>
</feature>
<feature type="compositionally biased region" description="Low complexity" evidence="5">
    <location>
        <begin position="447"/>
        <end position="459"/>
    </location>
</feature>
<feature type="region of interest" description="Disordered" evidence="5">
    <location>
        <begin position="912"/>
        <end position="989"/>
    </location>
</feature>
<feature type="region of interest" description="Disordered" evidence="5">
    <location>
        <begin position="265"/>
        <end position="291"/>
    </location>
</feature>
<name>A0AAW0I467_MYOGA</name>
<dbReference type="SMART" id="SM00369">
    <property type="entry name" value="LRR_TYP"/>
    <property type="match status" value="5"/>
</dbReference>
<dbReference type="FunFam" id="2.30.42.10:FF:000036">
    <property type="entry name" value="Erbin isoform 7"/>
    <property type="match status" value="1"/>
</dbReference>
<feature type="region of interest" description="Disordered" evidence="5">
    <location>
        <begin position="871"/>
        <end position="891"/>
    </location>
</feature>
<feature type="region of interest" description="Disordered" evidence="5">
    <location>
        <begin position="1032"/>
        <end position="1056"/>
    </location>
</feature>
<evidence type="ECO:0000256" key="1">
    <source>
        <dbReference type="ARBA" id="ARBA00007772"/>
    </source>
</evidence>
<dbReference type="InterPro" id="IPR032675">
    <property type="entry name" value="LRR_dom_sf"/>
</dbReference>
<organism evidence="7 8">
    <name type="scientific">Myodes glareolus</name>
    <name type="common">Bank vole</name>
    <name type="synonym">Clethrionomys glareolus</name>
    <dbReference type="NCBI Taxonomy" id="447135"/>
    <lineage>
        <taxon>Eukaryota</taxon>
        <taxon>Metazoa</taxon>
        <taxon>Chordata</taxon>
        <taxon>Craniata</taxon>
        <taxon>Vertebrata</taxon>
        <taxon>Euteleostomi</taxon>
        <taxon>Mammalia</taxon>
        <taxon>Eutheria</taxon>
        <taxon>Euarchontoglires</taxon>
        <taxon>Glires</taxon>
        <taxon>Rodentia</taxon>
        <taxon>Myomorpha</taxon>
        <taxon>Muroidea</taxon>
        <taxon>Cricetidae</taxon>
        <taxon>Arvicolinae</taxon>
        <taxon>Myodes</taxon>
    </lineage>
</organism>
<dbReference type="Gene3D" id="2.30.42.10">
    <property type="match status" value="1"/>
</dbReference>
<dbReference type="SUPFAM" id="SSF52058">
    <property type="entry name" value="L domain-like"/>
    <property type="match status" value="1"/>
</dbReference>
<feature type="region of interest" description="Disordered" evidence="5">
    <location>
        <begin position="427"/>
        <end position="493"/>
    </location>
</feature>
<keyword evidence="4" id="KW-0677">Repeat</keyword>
<dbReference type="GO" id="GO:0098968">
    <property type="term" value="P:neurotransmitter receptor transport postsynaptic membrane to endosome"/>
    <property type="evidence" value="ECO:0007669"/>
    <property type="project" value="TreeGrafter"/>
</dbReference>
<dbReference type="GO" id="GO:0098609">
    <property type="term" value="P:cell-cell adhesion"/>
    <property type="evidence" value="ECO:0007669"/>
    <property type="project" value="TreeGrafter"/>
</dbReference>
<evidence type="ECO:0000256" key="4">
    <source>
        <dbReference type="ARBA" id="ARBA00022737"/>
    </source>
</evidence>
<dbReference type="Pfam" id="PF13855">
    <property type="entry name" value="LRR_8"/>
    <property type="match status" value="1"/>
</dbReference>
<dbReference type="PANTHER" id="PTHR23119">
    <property type="entry name" value="DISCS LARGE"/>
    <property type="match status" value="1"/>
</dbReference>
<feature type="compositionally biased region" description="Basic and acidic residues" evidence="5">
    <location>
        <begin position="272"/>
        <end position="282"/>
    </location>
</feature>